<dbReference type="Proteomes" id="UP000777935">
    <property type="component" value="Unassembled WGS sequence"/>
</dbReference>
<reference evidence="2 3" key="1">
    <citation type="submission" date="2020-06" db="EMBL/GenBank/DDBJ databases">
        <title>Sulfitobacter algicola sp. nov., isolated from green algae.</title>
        <authorList>
            <person name="Wang C."/>
        </authorList>
    </citation>
    <scope>NUCLEOTIDE SEQUENCE [LARGE SCALE GENOMIC DNA]</scope>
    <source>
        <strain evidence="2 3">1151</strain>
    </source>
</reference>
<dbReference type="RefSeq" id="WP_174134588.1">
    <property type="nucleotide sequence ID" value="NZ_JABUFE010000001.1"/>
</dbReference>
<comment type="caution">
    <text evidence="2">The sequence shown here is derived from an EMBL/GenBank/DDBJ whole genome shotgun (WGS) entry which is preliminary data.</text>
</comment>
<dbReference type="EMBL" id="JABUFE010000001">
    <property type="protein sequence ID" value="NSX53479.1"/>
    <property type="molecule type" value="Genomic_DNA"/>
</dbReference>
<feature type="compositionally biased region" description="Polar residues" evidence="1">
    <location>
        <begin position="50"/>
        <end position="68"/>
    </location>
</feature>
<evidence type="ECO:0000313" key="2">
    <source>
        <dbReference type="EMBL" id="NSX53479.1"/>
    </source>
</evidence>
<name>A0ABX2IKV3_9RHOB</name>
<accession>A0ABX2IKV3</accession>
<protein>
    <submittedName>
        <fullName evidence="2">Uncharacterized protein</fullName>
    </submittedName>
</protein>
<sequence>MIIVARTPAVALIMSVYPKQKEQHASNTCYLHNAANTVYASSAFKQNRNVRSASVRHGQNSCSGSSFGENEVVK</sequence>
<keyword evidence="3" id="KW-1185">Reference proteome</keyword>
<gene>
    <name evidence="2" type="ORF">HRQ87_01540</name>
</gene>
<feature type="region of interest" description="Disordered" evidence="1">
    <location>
        <begin position="50"/>
        <end position="74"/>
    </location>
</feature>
<evidence type="ECO:0000313" key="3">
    <source>
        <dbReference type="Proteomes" id="UP000777935"/>
    </source>
</evidence>
<evidence type="ECO:0000256" key="1">
    <source>
        <dbReference type="SAM" id="MobiDB-lite"/>
    </source>
</evidence>
<organism evidence="2 3">
    <name type="scientific">Parasulfitobacter algicola</name>
    <dbReference type="NCBI Taxonomy" id="2614809"/>
    <lineage>
        <taxon>Bacteria</taxon>
        <taxon>Pseudomonadati</taxon>
        <taxon>Pseudomonadota</taxon>
        <taxon>Alphaproteobacteria</taxon>
        <taxon>Rhodobacterales</taxon>
        <taxon>Roseobacteraceae</taxon>
        <taxon>Parasulfitobacter</taxon>
    </lineage>
</organism>
<proteinExistence type="predicted"/>